<evidence type="ECO:0000256" key="1">
    <source>
        <dbReference type="ARBA" id="ARBA00022737"/>
    </source>
</evidence>
<dbReference type="PROSITE" id="PS50297">
    <property type="entry name" value="ANK_REP_REGION"/>
    <property type="match status" value="1"/>
</dbReference>
<gene>
    <name evidence="5" type="ORF">VHEMI03853</name>
</gene>
<keyword evidence="1" id="KW-0677">Repeat</keyword>
<dbReference type="Pfam" id="PF22939">
    <property type="entry name" value="WHD_GPIID"/>
    <property type="match status" value="1"/>
</dbReference>
<dbReference type="Pfam" id="PF13857">
    <property type="entry name" value="Ank_5"/>
    <property type="match status" value="1"/>
</dbReference>
<dbReference type="PANTHER" id="PTHR10039:SF15">
    <property type="entry name" value="NACHT DOMAIN-CONTAINING PROTEIN"/>
    <property type="match status" value="1"/>
</dbReference>
<evidence type="ECO:0000313" key="6">
    <source>
        <dbReference type="Proteomes" id="UP000039046"/>
    </source>
</evidence>
<dbReference type="Pfam" id="PF24883">
    <property type="entry name" value="NPHP3_N"/>
    <property type="match status" value="1"/>
</dbReference>
<dbReference type="HOGENOM" id="CLU_000288_34_23_1"/>
<dbReference type="InterPro" id="IPR056884">
    <property type="entry name" value="NPHP3-like_N"/>
</dbReference>
<accession>A0A0A1TC41</accession>
<feature type="repeat" description="ANK" evidence="2">
    <location>
        <begin position="598"/>
        <end position="630"/>
    </location>
</feature>
<keyword evidence="2" id="KW-0040">ANK repeat</keyword>
<dbReference type="InterPro" id="IPR054471">
    <property type="entry name" value="GPIID_WHD"/>
</dbReference>
<dbReference type="InterPro" id="IPR036770">
    <property type="entry name" value="Ankyrin_rpt-contain_sf"/>
</dbReference>
<reference evidence="5 6" key="1">
    <citation type="journal article" date="2015" name="Genome Announc.">
        <title>Draft Genome Sequence and Gene Annotation of the Entomopathogenic Fungus Verticillium hemipterigenum.</title>
        <authorList>
            <person name="Horn F."/>
            <person name="Habel A."/>
            <person name="Scharf D.H."/>
            <person name="Dworschak J."/>
            <person name="Brakhage A.A."/>
            <person name="Guthke R."/>
            <person name="Hertweck C."/>
            <person name="Linde J."/>
        </authorList>
    </citation>
    <scope>NUCLEOTIDE SEQUENCE [LARGE SCALE GENOMIC DNA]</scope>
</reference>
<dbReference type="SUPFAM" id="SSF48403">
    <property type="entry name" value="Ankyrin repeat"/>
    <property type="match status" value="1"/>
</dbReference>
<dbReference type="OrthoDB" id="448455at2759"/>
<sequence length="640" mass="71483">MLRDRIEDADDSDDESLKLTLSRSLTGSGGLLATFKKLAEDIIAKLAPQDRLRRLSKHFIWPFEKKDITEMFDALERLKTHIGLLLQNDVLMLAKVANLKLDDIGDKIDHSDDRLRDKETQEIINWVSLLSFHAAHNAIFDSVQPGTGTWFLNHETYCKWLNGDIDMLWCPGIPGAGKTRRVSIALDTFRRDNIVSIYCEYNRHEEQTTTALLSNILQQLLQESTGDTMLAEVGSLYELHKRYGTRPTITQISDLLCMFIAKLQSVHIFVDALDECSESEATALQFISASDDLRTFADAQIQRYHRLAKHVSSDSALKDLVINTVITKSQGMFLLAKLHLESLSKQISCRGVKTALQALPSTLDAMYDEAIHRISSQDVESSVLAKSVLFWIASVRRPLTIQELQHLYAIGEIAEDEDLEQDDLPDGDILTAVCGGLITVDGDAQTVHLIHYSAREYFDRVCQPEILTAKEVTTLACLKYLMLPAFASGICLKDAEMEERLQKYALLGYAAKHWGAEAMNLQSLSNDILSAMQLFVNNPIAISVTSQAWGISLARHQYWRQEFPRDVPALVLTAAFFLPSLLEDMIKASHPIEGRGSDGETALIRAARFGHTANVRTLLALGADANTKDYMGETALDKAA</sequence>
<feature type="domain" description="Nephrocystin 3-like N-terminal" evidence="4">
    <location>
        <begin position="146"/>
        <end position="288"/>
    </location>
</feature>
<dbReference type="STRING" id="1531966.A0A0A1TC41"/>
<dbReference type="InterPro" id="IPR027417">
    <property type="entry name" value="P-loop_NTPase"/>
</dbReference>
<evidence type="ECO:0000256" key="2">
    <source>
        <dbReference type="PROSITE-ProRule" id="PRU00023"/>
    </source>
</evidence>
<dbReference type="PANTHER" id="PTHR10039">
    <property type="entry name" value="AMELOGENIN"/>
    <property type="match status" value="1"/>
</dbReference>
<proteinExistence type="predicted"/>
<evidence type="ECO:0000259" key="4">
    <source>
        <dbReference type="Pfam" id="PF24883"/>
    </source>
</evidence>
<dbReference type="Proteomes" id="UP000039046">
    <property type="component" value="Unassembled WGS sequence"/>
</dbReference>
<dbReference type="Gene3D" id="1.25.40.20">
    <property type="entry name" value="Ankyrin repeat-containing domain"/>
    <property type="match status" value="1"/>
</dbReference>
<organism evidence="5 6">
    <name type="scientific">[Torrubiella] hemipterigena</name>
    <dbReference type="NCBI Taxonomy" id="1531966"/>
    <lineage>
        <taxon>Eukaryota</taxon>
        <taxon>Fungi</taxon>
        <taxon>Dikarya</taxon>
        <taxon>Ascomycota</taxon>
        <taxon>Pezizomycotina</taxon>
        <taxon>Sordariomycetes</taxon>
        <taxon>Hypocreomycetidae</taxon>
        <taxon>Hypocreales</taxon>
        <taxon>Clavicipitaceae</taxon>
        <taxon>Clavicipitaceae incertae sedis</taxon>
        <taxon>'Torrubiella' clade</taxon>
    </lineage>
</organism>
<dbReference type="EMBL" id="CDHN01000002">
    <property type="protein sequence ID" value="CEJ85701.1"/>
    <property type="molecule type" value="Genomic_DNA"/>
</dbReference>
<keyword evidence="6" id="KW-1185">Reference proteome</keyword>
<dbReference type="InterPro" id="IPR002110">
    <property type="entry name" value="Ankyrin_rpt"/>
</dbReference>
<feature type="domain" description="GPI inositol-deacylase winged helix" evidence="3">
    <location>
        <begin position="380"/>
        <end position="458"/>
    </location>
</feature>
<evidence type="ECO:0000313" key="5">
    <source>
        <dbReference type="EMBL" id="CEJ85701.1"/>
    </source>
</evidence>
<dbReference type="AlphaFoldDB" id="A0A0A1TC41"/>
<dbReference type="Gene3D" id="3.40.50.300">
    <property type="entry name" value="P-loop containing nucleotide triphosphate hydrolases"/>
    <property type="match status" value="1"/>
</dbReference>
<evidence type="ECO:0000259" key="3">
    <source>
        <dbReference type="Pfam" id="PF22939"/>
    </source>
</evidence>
<name>A0A0A1TC41_9HYPO</name>
<dbReference type="PROSITE" id="PS50088">
    <property type="entry name" value="ANK_REPEAT"/>
    <property type="match status" value="1"/>
</dbReference>
<protein>
    <submittedName>
        <fullName evidence="5">Uncharacterized protein</fullName>
    </submittedName>
</protein>